<organism evidence="2 3">
    <name type="scientific">Roridomyces roridus</name>
    <dbReference type="NCBI Taxonomy" id="1738132"/>
    <lineage>
        <taxon>Eukaryota</taxon>
        <taxon>Fungi</taxon>
        <taxon>Dikarya</taxon>
        <taxon>Basidiomycota</taxon>
        <taxon>Agaricomycotina</taxon>
        <taxon>Agaricomycetes</taxon>
        <taxon>Agaricomycetidae</taxon>
        <taxon>Agaricales</taxon>
        <taxon>Marasmiineae</taxon>
        <taxon>Mycenaceae</taxon>
        <taxon>Roridomyces</taxon>
    </lineage>
</organism>
<protein>
    <submittedName>
        <fullName evidence="2">Uncharacterized protein</fullName>
    </submittedName>
</protein>
<evidence type="ECO:0000313" key="2">
    <source>
        <dbReference type="EMBL" id="KAJ7624586.1"/>
    </source>
</evidence>
<sequence>MPSVASFVAEVAEPPLPLIVPLAHTDFAKPRFPQLLMHEDLDDSPSLPPVEPKASVLKNSAPKARAPMKVAFSRPLSRSNSPEYDSEDLSLSKISLLVPLGGASHVKDADFRILTGWTSEFVTEFQGAVEALIAQKFKPSLSLSDQDPNAKAEIVAEILHMYPVVDKFVEYWPLEKVLIRTCKNSAAKETKANEKATLAAARTLRSNRKT</sequence>
<keyword evidence="3" id="KW-1185">Reference proteome</keyword>
<dbReference type="EMBL" id="JARKIF010000013">
    <property type="protein sequence ID" value="KAJ7624586.1"/>
    <property type="molecule type" value="Genomic_DNA"/>
</dbReference>
<proteinExistence type="predicted"/>
<feature type="region of interest" description="Disordered" evidence="1">
    <location>
        <begin position="39"/>
        <end position="61"/>
    </location>
</feature>
<evidence type="ECO:0000313" key="3">
    <source>
        <dbReference type="Proteomes" id="UP001221142"/>
    </source>
</evidence>
<name>A0AAD7BLA7_9AGAR</name>
<reference evidence="2" key="1">
    <citation type="submission" date="2023-03" db="EMBL/GenBank/DDBJ databases">
        <title>Massive genome expansion in bonnet fungi (Mycena s.s.) driven by repeated elements and novel gene families across ecological guilds.</title>
        <authorList>
            <consortium name="Lawrence Berkeley National Laboratory"/>
            <person name="Harder C.B."/>
            <person name="Miyauchi S."/>
            <person name="Viragh M."/>
            <person name="Kuo A."/>
            <person name="Thoen E."/>
            <person name="Andreopoulos B."/>
            <person name="Lu D."/>
            <person name="Skrede I."/>
            <person name="Drula E."/>
            <person name="Henrissat B."/>
            <person name="Morin E."/>
            <person name="Kohler A."/>
            <person name="Barry K."/>
            <person name="LaButti K."/>
            <person name="Morin E."/>
            <person name="Salamov A."/>
            <person name="Lipzen A."/>
            <person name="Mereny Z."/>
            <person name="Hegedus B."/>
            <person name="Baldrian P."/>
            <person name="Stursova M."/>
            <person name="Weitz H."/>
            <person name="Taylor A."/>
            <person name="Grigoriev I.V."/>
            <person name="Nagy L.G."/>
            <person name="Martin F."/>
            <person name="Kauserud H."/>
        </authorList>
    </citation>
    <scope>NUCLEOTIDE SEQUENCE</scope>
    <source>
        <strain evidence="2">9284</strain>
    </source>
</reference>
<evidence type="ECO:0000256" key="1">
    <source>
        <dbReference type="SAM" id="MobiDB-lite"/>
    </source>
</evidence>
<dbReference type="Proteomes" id="UP001221142">
    <property type="component" value="Unassembled WGS sequence"/>
</dbReference>
<dbReference type="AlphaFoldDB" id="A0AAD7BLA7"/>
<comment type="caution">
    <text evidence="2">The sequence shown here is derived from an EMBL/GenBank/DDBJ whole genome shotgun (WGS) entry which is preliminary data.</text>
</comment>
<gene>
    <name evidence="2" type="ORF">FB45DRAFT_869497</name>
</gene>
<accession>A0AAD7BLA7</accession>